<name>A0A9D1DZT7_9BACT</name>
<gene>
    <name evidence="2" type="ORF">IAC94_00660</name>
</gene>
<accession>A0A9D1DZT7</accession>
<organism evidence="2 3">
    <name type="scientific">Candidatus Coprenecus avistercoris</name>
    <dbReference type="NCBI Taxonomy" id="2840730"/>
    <lineage>
        <taxon>Bacteria</taxon>
        <taxon>Pseudomonadati</taxon>
        <taxon>Bacteroidota</taxon>
        <taxon>Bacteroidia</taxon>
        <taxon>Bacteroidales</taxon>
        <taxon>Rikenellaceae</taxon>
        <taxon>Rikenellaceae incertae sedis</taxon>
        <taxon>Candidatus Coprenecus</taxon>
    </lineage>
</organism>
<protein>
    <submittedName>
        <fullName evidence="2">GNAT family N-acetyltransferase</fullName>
    </submittedName>
</protein>
<dbReference type="SUPFAM" id="SSF55729">
    <property type="entry name" value="Acyl-CoA N-acyltransferases (Nat)"/>
    <property type="match status" value="1"/>
</dbReference>
<dbReference type="CDD" id="cd04301">
    <property type="entry name" value="NAT_SF"/>
    <property type="match status" value="1"/>
</dbReference>
<feature type="domain" description="N-acetyltransferase" evidence="1">
    <location>
        <begin position="1"/>
        <end position="139"/>
    </location>
</feature>
<dbReference type="AlphaFoldDB" id="A0A9D1DZT7"/>
<dbReference type="InterPro" id="IPR000182">
    <property type="entry name" value="GNAT_dom"/>
</dbReference>
<evidence type="ECO:0000313" key="2">
    <source>
        <dbReference type="EMBL" id="HIR62022.1"/>
    </source>
</evidence>
<dbReference type="InterPro" id="IPR016181">
    <property type="entry name" value="Acyl_CoA_acyltransferase"/>
</dbReference>
<dbReference type="GO" id="GO:0016747">
    <property type="term" value="F:acyltransferase activity, transferring groups other than amino-acyl groups"/>
    <property type="evidence" value="ECO:0007669"/>
    <property type="project" value="InterPro"/>
</dbReference>
<dbReference type="EMBL" id="DVHI01000014">
    <property type="protein sequence ID" value="HIR62022.1"/>
    <property type="molecule type" value="Genomic_DNA"/>
</dbReference>
<comment type="caution">
    <text evidence="2">The sequence shown here is derived from an EMBL/GenBank/DDBJ whole genome shotgun (WGS) entry which is preliminary data.</text>
</comment>
<evidence type="ECO:0000313" key="3">
    <source>
        <dbReference type="Proteomes" id="UP000886744"/>
    </source>
</evidence>
<dbReference type="Proteomes" id="UP000886744">
    <property type="component" value="Unassembled WGS sequence"/>
</dbReference>
<reference evidence="2" key="2">
    <citation type="journal article" date="2021" name="PeerJ">
        <title>Extensive microbial diversity within the chicken gut microbiome revealed by metagenomics and culture.</title>
        <authorList>
            <person name="Gilroy R."/>
            <person name="Ravi A."/>
            <person name="Getino M."/>
            <person name="Pursley I."/>
            <person name="Horton D.L."/>
            <person name="Alikhan N.F."/>
            <person name="Baker D."/>
            <person name="Gharbi K."/>
            <person name="Hall N."/>
            <person name="Watson M."/>
            <person name="Adriaenssens E.M."/>
            <person name="Foster-Nyarko E."/>
            <person name="Jarju S."/>
            <person name="Secka A."/>
            <person name="Antonio M."/>
            <person name="Oren A."/>
            <person name="Chaudhuri R.R."/>
            <person name="La Ragione R."/>
            <person name="Hildebrand F."/>
            <person name="Pallen M.J."/>
        </authorList>
    </citation>
    <scope>NUCLEOTIDE SEQUENCE</scope>
    <source>
        <strain evidence="2">ChiHjej13B12-12457</strain>
    </source>
</reference>
<dbReference type="Gene3D" id="3.40.630.30">
    <property type="match status" value="1"/>
</dbReference>
<reference evidence="2" key="1">
    <citation type="submission" date="2020-10" db="EMBL/GenBank/DDBJ databases">
        <authorList>
            <person name="Gilroy R."/>
        </authorList>
    </citation>
    <scope>NUCLEOTIDE SEQUENCE</scope>
    <source>
        <strain evidence="2">ChiHjej13B12-12457</strain>
    </source>
</reference>
<evidence type="ECO:0000259" key="1">
    <source>
        <dbReference type="PROSITE" id="PS51186"/>
    </source>
</evidence>
<dbReference type="PROSITE" id="PS51186">
    <property type="entry name" value="GNAT"/>
    <property type="match status" value="1"/>
</dbReference>
<sequence length="271" mass="30663">MRSTDNIPVLRRLWKQCFEADSSFLDLFFGQGFRLCRTYTLEREGKTVSALSVFPISYKGHTGGYVYGVCTDPAQRGHGYAIKLLQEVERHCMENEGMEFFLLRPADPTLFGYYQKQGYSYNIYRHRETLPLPMIPAEIETSPLSAVRYHSLRRRFYSGTGLVEWPEETCGYILSYIGYCRGHAVDINGGESYLLSYPSPENNGVIICEEAGLDIEMTSLPVILSALRILYPDSVSVLLSTPAQDCGEKYLLCKPFPLLPDSSAVFSFAME</sequence>
<proteinExistence type="predicted"/>
<dbReference type="Pfam" id="PF13527">
    <property type="entry name" value="Acetyltransf_9"/>
    <property type="match status" value="1"/>
</dbReference>